<feature type="region of interest" description="Disordered" evidence="1">
    <location>
        <begin position="175"/>
        <end position="199"/>
    </location>
</feature>
<dbReference type="EMBL" id="BQNB010019402">
    <property type="protein sequence ID" value="GJT84916.1"/>
    <property type="molecule type" value="Genomic_DNA"/>
</dbReference>
<comment type="caution">
    <text evidence="2">The sequence shown here is derived from an EMBL/GenBank/DDBJ whole genome shotgun (WGS) entry which is preliminary data.</text>
</comment>
<evidence type="ECO:0000313" key="3">
    <source>
        <dbReference type="Proteomes" id="UP001151760"/>
    </source>
</evidence>
<protein>
    <submittedName>
        <fullName evidence="2">Uncharacterized protein</fullName>
    </submittedName>
</protein>
<reference evidence="2" key="1">
    <citation type="journal article" date="2022" name="Int. J. Mol. Sci.">
        <title>Draft Genome of Tanacetum Coccineum: Genomic Comparison of Closely Related Tanacetum-Family Plants.</title>
        <authorList>
            <person name="Yamashiro T."/>
            <person name="Shiraishi A."/>
            <person name="Nakayama K."/>
            <person name="Satake H."/>
        </authorList>
    </citation>
    <scope>NUCLEOTIDE SEQUENCE</scope>
</reference>
<dbReference type="Proteomes" id="UP001151760">
    <property type="component" value="Unassembled WGS sequence"/>
</dbReference>
<name>A0ABQ5HAL0_9ASTR</name>
<evidence type="ECO:0000256" key="1">
    <source>
        <dbReference type="SAM" id="MobiDB-lite"/>
    </source>
</evidence>
<reference evidence="2" key="2">
    <citation type="submission" date="2022-01" db="EMBL/GenBank/DDBJ databases">
        <authorList>
            <person name="Yamashiro T."/>
            <person name="Shiraishi A."/>
            <person name="Satake H."/>
            <person name="Nakayama K."/>
        </authorList>
    </citation>
    <scope>NUCLEOTIDE SEQUENCE</scope>
</reference>
<accession>A0ABQ5HAL0</accession>
<organism evidence="2 3">
    <name type="scientific">Tanacetum coccineum</name>
    <dbReference type="NCBI Taxonomy" id="301880"/>
    <lineage>
        <taxon>Eukaryota</taxon>
        <taxon>Viridiplantae</taxon>
        <taxon>Streptophyta</taxon>
        <taxon>Embryophyta</taxon>
        <taxon>Tracheophyta</taxon>
        <taxon>Spermatophyta</taxon>
        <taxon>Magnoliopsida</taxon>
        <taxon>eudicotyledons</taxon>
        <taxon>Gunneridae</taxon>
        <taxon>Pentapetalae</taxon>
        <taxon>asterids</taxon>
        <taxon>campanulids</taxon>
        <taxon>Asterales</taxon>
        <taxon>Asteraceae</taxon>
        <taxon>Asteroideae</taxon>
        <taxon>Anthemideae</taxon>
        <taxon>Anthemidinae</taxon>
        <taxon>Tanacetum</taxon>
    </lineage>
</organism>
<evidence type="ECO:0000313" key="2">
    <source>
        <dbReference type="EMBL" id="GJT84916.1"/>
    </source>
</evidence>
<sequence>MEEFESAMTKTKRQQEQERLGYEAALRLQEQLDEEERQRIARAHEAASSFNIEEWEDIQARIEADEELAQRLQAEEREKYSEAEKARLLAELINQRKRHFAQQRAEERRNKPPTQAQQRTYMSNYIKHMGSYTLQQLRGYSFDEIKSLFEATMKRVNTFTLMESDVDRTVPKIAAGSTKRAAEEELGQQSSKKQKSDELSQEELQQLMIIVPEEGMNIEALQTKYPIIDWEVYTEDSRMYWKIIRVGNHTEVELKRLFEPDVDDELWKSQKHIHDITWRLYDTCGVHHVSTKDGMDIYMLVEREYPLSRGVLTQMLVAKLLVEQDNEMSRELLRKIFMHIERPRR</sequence>
<gene>
    <name evidence="2" type="ORF">Tco_1066633</name>
</gene>
<keyword evidence="3" id="KW-1185">Reference proteome</keyword>
<proteinExistence type="predicted"/>